<protein>
    <submittedName>
        <fullName evidence="1">Uncharacterized protein</fullName>
    </submittedName>
</protein>
<feature type="non-terminal residue" evidence="1">
    <location>
        <position position="1"/>
    </location>
</feature>
<accession>A0AAW8JMZ7</accession>
<sequence>ILMFITSFEEQNITYRSCSNLRIHLLMLSIDKQALEHALAKTMNWNFDLAKEKLLESKEWSSEKADRAVNDYKKYMALMKAMDGYQLVPNEEIDEIWHMHILDTRQYMQDCNELFGEYMHHYPYFGMLGEENKTQWLETQTLSENVWEQLFGNKLYSSTNVGQKCPQVCPCHVEAVTNNTEALKAVI</sequence>
<dbReference type="AlphaFoldDB" id="A0AAW8JMZ7"/>
<name>A0AAW8JMZ7_9GAMM</name>
<dbReference type="EMBL" id="JAVIDA010000041">
    <property type="protein sequence ID" value="MDQ9073322.1"/>
    <property type="molecule type" value="Genomic_DNA"/>
</dbReference>
<reference evidence="1" key="1">
    <citation type="submission" date="2023-08" db="EMBL/GenBank/DDBJ databases">
        <title>Emergence of clinically-relevant ST2 carbapenem-resistant Acinetobacter baumannii strains in hospital sewages in Zhejiang, East of China.</title>
        <authorList>
            <person name="Kaichao C."/>
            <person name="Zhang R."/>
        </authorList>
    </citation>
    <scope>NUCLEOTIDE SEQUENCE</scope>
    <source>
        <strain evidence="1">M-SY-60</strain>
    </source>
</reference>
<evidence type="ECO:0000313" key="2">
    <source>
        <dbReference type="Proteomes" id="UP001243195"/>
    </source>
</evidence>
<evidence type="ECO:0000313" key="1">
    <source>
        <dbReference type="EMBL" id="MDQ9073322.1"/>
    </source>
</evidence>
<dbReference type="Proteomes" id="UP001243195">
    <property type="component" value="Unassembled WGS sequence"/>
</dbReference>
<proteinExistence type="predicted"/>
<dbReference type="RefSeq" id="WP_308957354.1">
    <property type="nucleotide sequence ID" value="NZ_JAVICY010000043.1"/>
</dbReference>
<gene>
    <name evidence="1" type="ORF">RFH51_17875</name>
</gene>
<organism evidence="1 2">
    <name type="scientific">Acinetobacter gerneri</name>
    <dbReference type="NCBI Taxonomy" id="202952"/>
    <lineage>
        <taxon>Bacteria</taxon>
        <taxon>Pseudomonadati</taxon>
        <taxon>Pseudomonadota</taxon>
        <taxon>Gammaproteobacteria</taxon>
        <taxon>Moraxellales</taxon>
        <taxon>Moraxellaceae</taxon>
        <taxon>Acinetobacter</taxon>
    </lineage>
</organism>
<comment type="caution">
    <text evidence="1">The sequence shown here is derived from an EMBL/GenBank/DDBJ whole genome shotgun (WGS) entry which is preliminary data.</text>
</comment>